<keyword evidence="2" id="KW-1185">Reference proteome</keyword>
<evidence type="ECO:0000313" key="1">
    <source>
        <dbReference type="EMBL" id="RMX54130.1"/>
    </source>
</evidence>
<evidence type="ECO:0008006" key="3">
    <source>
        <dbReference type="Google" id="ProtNLM"/>
    </source>
</evidence>
<gene>
    <name evidence="1" type="ORF">pdam_00017383</name>
</gene>
<comment type="caution">
    <text evidence="1">The sequence shown here is derived from an EMBL/GenBank/DDBJ whole genome shotgun (WGS) entry which is preliminary data.</text>
</comment>
<evidence type="ECO:0000313" key="2">
    <source>
        <dbReference type="Proteomes" id="UP000275408"/>
    </source>
</evidence>
<reference evidence="1 2" key="1">
    <citation type="journal article" date="2018" name="Sci. Rep.">
        <title>Comparative analysis of the Pocillopora damicornis genome highlights role of immune system in coral evolution.</title>
        <authorList>
            <person name="Cunning R."/>
            <person name="Bay R.A."/>
            <person name="Gillette P."/>
            <person name="Baker A.C."/>
            <person name="Traylor-Knowles N."/>
        </authorList>
    </citation>
    <scope>NUCLEOTIDE SEQUENCE [LARGE SCALE GENOMIC DNA]</scope>
    <source>
        <strain evidence="1">RSMAS</strain>
        <tissue evidence="1">Whole animal</tissue>
    </source>
</reference>
<dbReference type="Proteomes" id="UP000275408">
    <property type="component" value="Unassembled WGS sequence"/>
</dbReference>
<proteinExistence type="predicted"/>
<dbReference type="EMBL" id="RCHS01001312">
    <property type="protein sequence ID" value="RMX54130.1"/>
    <property type="molecule type" value="Genomic_DNA"/>
</dbReference>
<dbReference type="AlphaFoldDB" id="A0A3M6UKE3"/>
<sequence>MFQEGNKRAIKEFSEKYIVSEKLVADYIEHLTDIEIRKDKRRTDNDRNQLSSLTIGELELYINHHNIALKGKKDEKVRVVKAHIGSKILTSTVQDSRNNIQPASGSNSESNSGCDKIRQWIVNRSKKLKERYLSLVRLDTDGKGHNSSEKTMCRGIIYM</sequence>
<accession>A0A3M6UKE3</accession>
<protein>
    <recommendedName>
        <fullName evidence="3">SAP domain-containing protein</fullName>
    </recommendedName>
</protein>
<organism evidence="1 2">
    <name type="scientific">Pocillopora damicornis</name>
    <name type="common">Cauliflower coral</name>
    <name type="synonym">Millepora damicornis</name>
    <dbReference type="NCBI Taxonomy" id="46731"/>
    <lineage>
        <taxon>Eukaryota</taxon>
        <taxon>Metazoa</taxon>
        <taxon>Cnidaria</taxon>
        <taxon>Anthozoa</taxon>
        <taxon>Hexacorallia</taxon>
        <taxon>Scleractinia</taxon>
        <taxon>Astrocoeniina</taxon>
        <taxon>Pocilloporidae</taxon>
        <taxon>Pocillopora</taxon>
    </lineage>
</organism>
<name>A0A3M6UKE3_POCDA</name>